<protein>
    <submittedName>
        <fullName evidence="1">Uncharacterized protein</fullName>
    </submittedName>
</protein>
<accession>A0A0E9SK73</accession>
<reference evidence="1" key="1">
    <citation type="submission" date="2014-11" db="EMBL/GenBank/DDBJ databases">
        <authorList>
            <person name="Amaro Gonzalez C."/>
        </authorList>
    </citation>
    <scope>NUCLEOTIDE SEQUENCE</scope>
</reference>
<proteinExistence type="predicted"/>
<evidence type="ECO:0000313" key="1">
    <source>
        <dbReference type="EMBL" id="JAH41637.1"/>
    </source>
</evidence>
<reference evidence="1" key="2">
    <citation type="journal article" date="2015" name="Fish Shellfish Immunol.">
        <title>Early steps in the European eel (Anguilla anguilla)-Vibrio vulnificus interaction in the gills: Role of the RtxA13 toxin.</title>
        <authorList>
            <person name="Callol A."/>
            <person name="Pajuelo D."/>
            <person name="Ebbesson L."/>
            <person name="Teles M."/>
            <person name="MacKenzie S."/>
            <person name="Amaro C."/>
        </authorList>
    </citation>
    <scope>NUCLEOTIDE SEQUENCE</scope>
</reference>
<organism evidence="1">
    <name type="scientific">Anguilla anguilla</name>
    <name type="common">European freshwater eel</name>
    <name type="synonym">Muraena anguilla</name>
    <dbReference type="NCBI Taxonomy" id="7936"/>
    <lineage>
        <taxon>Eukaryota</taxon>
        <taxon>Metazoa</taxon>
        <taxon>Chordata</taxon>
        <taxon>Craniata</taxon>
        <taxon>Vertebrata</taxon>
        <taxon>Euteleostomi</taxon>
        <taxon>Actinopterygii</taxon>
        <taxon>Neopterygii</taxon>
        <taxon>Teleostei</taxon>
        <taxon>Anguilliformes</taxon>
        <taxon>Anguillidae</taxon>
        <taxon>Anguilla</taxon>
    </lineage>
</organism>
<dbReference type="AlphaFoldDB" id="A0A0E9SK73"/>
<name>A0A0E9SK73_ANGAN</name>
<dbReference type="EMBL" id="GBXM01066940">
    <property type="protein sequence ID" value="JAH41637.1"/>
    <property type="molecule type" value="Transcribed_RNA"/>
</dbReference>
<sequence>MHICTSAHTTMPMASGAIDPLLCSVCHLVKNIIGYNSPLYLYVSVHLLTM</sequence>